<keyword evidence="9" id="KW-0067">ATP-binding</keyword>
<evidence type="ECO:0000313" key="16">
    <source>
        <dbReference type="Proteomes" id="UP001597458"/>
    </source>
</evidence>
<keyword evidence="5" id="KW-0808">Transferase</keyword>
<dbReference type="CDD" id="cd00082">
    <property type="entry name" value="HisKA"/>
    <property type="match status" value="1"/>
</dbReference>
<organism evidence="15 16">
    <name type="scientific">Terrilactibacillus laevilacticus</name>
    <dbReference type="NCBI Taxonomy" id="1380157"/>
    <lineage>
        <taxon>Bacteria</taxon>
        <taxon>Bacillati</taxon>
        <taxon>Bacillota</taxon>
        <taxon>Bacilli</taxon>
        <taxon>Bacillales</taxon>
        <taxon>Bacillaceae</taxon>
        <taxon>Terrilactibacillus</taxon>
    </lineage>
</organism>
<feature type="transmembrane region" description="Helical" evidence="13">
    <location>
        <begin position="152"/>
        <end position="176"/>
    </location>
</feature>
<evidence type="ECO:0000256" key="3">
    <source>
        <dbReference type="ARBA" id="ARBA00012438"/>
    </source>
</evidence>
<dbReference type="InterPro" id="IPR003594">
    <property type="entry name" value="HATPase_dom"/>
</dbReference>
<keyword evidence="11" id="KW-0902">Two-component regulatory system</keyword>
<name>A0ABW5PR19_9BACI</name>
<evidence type="ECO:0000259" key="14">
    <source>
        <dbReference type="PROSITE" id="PS50109"/>
    </source>
</evidence>
<comment type="catalytic activity">
    <reaction evidence="1">
        <text>ATP + protein L-histidine = ADP + protein N-phospho-L-histidine.</text>
        <dbReference type="EC" id="2.7.13.3"/>
    </reaction>
</comment>
<dbReference type="PROSITE" id="PS50109">
    <property type="entry name" value="HIS_KIN"/>
    <property type="match status" value="1"/>
</dbReference>
<keyword evidence="6 13" id="KW-0812">Transmembrane</keyword>
<dbReference type="InterPro" id="IPR050428">
    <property type="entry name" value="TCS_sensor_his_kinase"/>
</dbReference>
<evidence type="ECO:0000256" key="13">
    <source>
        <dbReference type="SAM" id="Phobius"/>
    </source>
</evidence>
<evidence type="ECO:0000256" key="5">
    <source>
        <dbReference type="ARBA" id="ARBA00022679"/>
    </source>
</evidence>
<keyword evidence="12 13" id="KW-0472">Membrane</keyword>
<dbReference type="EC" id="2.7.13.3" evidence="3"/>
<feature type="transmembrane region" description="Helical" evidence="13">
    <location>
        <begin position="12"/>
        <end position="31"/>
    </location>
</feature>
<evidence type="ECO:0000256" key="7">
    <source>
        <dbReference type="ARBA" id="ARBA00022741"/>
    </source>
</evidence>
<keyword evidence="4" id="KW-0597">Phosphoprotein</keyword>
<dbReference type="Pfam" id="PF00512">
    <property type="entry name" value="HisKA"/>
    <property type="match status" value="1"/>
</dbReference>
<proteinExistence type="predicted"/>
<dbReference type="PANTHER" id="PTHR45436:SF5">
    <property type="entry name" value="SENSOR HISTIDINE KINASE TRCS"/>
    <property type="match status" value="1"/>
</dbReference>
<evidence type="ECO:0000256" key="9">
    <source>
        <dbReference type="ARBA" id="ARBA00022840"/>
    </source>
</evidence>
<evidence type="ECO:0000256" key="11">
    <source>
        <dbReference type="ARBA" id="ARBA00023012"/>
    </source>
</evidence>
<gene>
    <name evidence="15" type="ORF">ACFSTF_08225</name>
</gene>
<dbReference type="RefSeq" id="WP_141190830.1">
    <property type="nucleotide sequence ID" value="NZ_JBHUMR010000009.1"/>
</dbReference>
<dbReference type="InterPro" id="IPR003661">
    <property type="entry name" value="HisK_dim/P_dom"/>
</dbReference>
<dbReference type="Proteomes" id="UP001597458">
    <property type="component" value="Unassembled WGS sequence"/>
</dbReference>
<comment type="caution">
    <text evidence="15">The sequence shown here is derived from an EMBL/GenBank/DDBJ whole genome shotgun (WGS) entry which is preliminary data.</text>
</comment>
<evidence type="ECO:0000256" key="2">
    <source>
        <dbReference type="ARBA" id="ARBA00004370"/>
    </source>
</evidence>
<dbReference type="PANTHER" id="PTHR45436">
    <property type="entry name" value="SENSOR HISTIDINE KINASE YKOH"/>
    <property type="match status" value="1"/>
</dbReference>
<reference evidence="16" key="1">
    <citation type="journal article" date="2019" name="Int. J. Syst. Evol. Microbiol.">
        <title>The Global Catalogue of Microorganisms (GCM) 10K type strain sequencing project: providing services to taxonomists for standard genome sequencing and annotation.</title>
        <authorList>
            <consortium name="The Broad Institute Genomics Platform"/>
            <consortium name="The Broad Institute Genome Sequencing Center for Infectious Disease"/>
            <person name="Wu L."/>
            <person name="Ma J."/>
        </authorList>
    </citation>
    <scope>NUCLEOTIDE SEQUENCE [LARGE SCALE GENOMIC DNA]</scope>
    <source>
        <strain evidence="16">TISTR 2241</strain>
    </source>
</reference>
<feature type="domain" description="Histidine kinase" evidence="14">
    <location>
        <begin position="196"/>
        <end position="413"/>
    </location>
</feature>
<dbReference type="GO" id="GO:0016301">
    <property type="term" value="F:kinase activity"/>
    <property type="evidence" value="ECO:0007669"/>
    <property type="project" value="UniProtKB-KW"/>
</dbReference>
<evidence type="ECO:0000256" key="4">
    <source>
        <dbReference type="ARBA" id="ARBA00022553"/>
    </source>
</evidence>
<keyword evidence="16" id="KW-1185">Reference proteome</keyword>
<keyword evidence="10 13" id="KW-1133">Transmembrane helix</keyword>
<evidence type="ECO:0000256" key="6">
    <source>
        <dbReference type="ARBA" id="ARBA00022692"/>
    </source>
</evidence>
<sequence length="414" mass="47190">MFRKTLLKLTLLHAIIFIIIISLFSVSVYIYTKNVVYRAVDHELHDSMIMLKHKAYRRGLKPRDLLPQPGSFSTNVIWESNKTFIETTGDERLFPEEDMKKLKPDTLNTIVEKELNDRYFQTYSIKLSGENQTSFIIEKVVDVTSEQAILKVLLMIMVYGLVTGALISVIAGYFLARRSLRPIQVAWDKQNEFVADASHELRTPLTIIQVKTERLLQKPHNKIYEMSDTIAATLKETRRLSKMVGQLLTLARSDANRLEIKEEQLVLNEVIKQVVEPFQELAEFEDKSLMLSIGQDPIKIKGDREKIHQLLVILLDNAMKFTKENGQINVLCKSEGTSAIIEVKDNGIGISQENVTKIFDRFFQSDASRSDKEGTGLGLSIAKWIVDKHKGKLSVKSKLDEGTTFTIMFPLLKG</sequence>
<comment type="subcellular location">
    <subcellularLocation>
        <location evidence="2">Membrane</location>
    </subcellularLocation>
</comment>
<dbReference type="SMART" id="SM00387">
    <property type="entry name" value="HATPase_c"/>
    <property type="match status" value="1"/>
</dbReference>
<evidence type="ECO:0000256" key="8">
    <source>
        <dbReference type="ARBA" id="ARBA00022777"/>
    </source>
</evidence>
<dbReference type="Pfam" id="PF02518">
    <property type="entry name" value="HATPase_c"/>
    <property type="match status" value="1"/>
</dbReference>
<protein>
    <recommendedName>
        <fullName evidence="3">histidine kinase</fullName>
        <ecNumber evidence="3">2.7.13.3</ecNumber>
    </recommendedName>
</protein>
<keyword evidence="8 15" id="KW-0418">Kinase</keyword>
<dbReference type="InterPro" id="IPR036890">
    <property type="entry name" value="HATPase_C_sf"/>
</dbReference>
<dbReference type="InterPro" id="IPR004358">
    <property type="entry name" value="Sig_transdc_His_kin-like_C"/>
</dbReference>
<dbReference type="Gene3D" id="3.30.565.10">
    <property type="entry name" value="Histidine kinase-like ATPase, C-terminal domain"/>
    <property type="match status" value="1"/>
</dbReference>
<keyword evidence="7" id="KW-0547">Nucleotide-binding</keyword>
<dbReference type="SUPFAM" id="SSF47384">
    <property type="entry name" value="Homodimeric domain of signal transducing histidine kinase"/>
    <property type="match status" value="1"/>
</dbReference>
<evidence type="ECO:0000256" key="12">
    <source>
        <dbReference type="ARBA" id="ARBA00023136"/>
    </source>
</evidence>
<dbReference type="EMBL" id="JBHUMR010000009">
    <property type="protein sequence ID" value="MFD2617298.1"/>
    <property type="molecule type" value="Genomic_DNA"/>
</dbReference>
<dbReference type="SMART" id="SM00388">
    <property type="entry name" value="HisKA"/>
    <property type="match status" value="1"/>
</dbReference>
<accession>A0ABW5PR19</accession>
<dbReference type="CDD" id="cd00075">
    <property type="entry name" value="HATPase"/>
    <property type="match status" value="1"/>
</dbReference>
<dbReference type="PRINTS" id="PR00344">
    <property type="entry name" value="BCTRLSENSOR"/>
</dbReference>
<evidence type="ECO:0000313" key="15">
    <source>
        <dbReference type="EMBL" id="MFD2617298.1"/>
    </source>
</evidence>
<dbReference type="InterPro" id="IPR036097">
    <property type="entry name" value="HisK_dim/P_sf"/>
</dbReference>
<dbReference type="SUPFAM" id="SSF55874">
    <property type="entry name" value="ATPase domain of HSP90 chaperone/DNA topoisomerase II/histidine kinase"/>
    <property type="match status" value="1"/>
</dbReference>
<evidence type="ECO:0000256" key="1">
    <source>
        <dbReference type="ARBA" id="ARBA00000085"/>
    </source>
</evidence>
<evidence type="ECO:0000256" key="10">
    <source>
        <dbReference type="ARBA" id="ARBA00022989"/>
    </source>
</evidence>
<dbReference type="InterPro" id="IPR005467">
    <property type="entry name" value="His_kinase_dom"/>
</dbReference>
<dbReference type="Gene3D" id="1.10.287.130">
    <property type="match status" value="1"/>
</dbReference>